<feature type="compositionally biased region" description="Basic and acidic residues" evidence="7">
    <location>
        <begin position="148"/>
        <end position="159"/>
    </location>
</feature>
<evidence type="ECO:0000256" key="3">
    <source>
        <dbReference type="ARBA" id="ARBA00022448"/>
    </source>
</evidence>
<evidence type="ECO:0000256" key="4">
    <source>
        <dbReference type="ARBA" id="ARBA00022723"/>
    </source>
</evidence>
<keyword evidence="10" id="KW-1185">Reference proteome</keyword>
<dbReference type="GO" id="GO:0030001">
    <property type="term" value="P:metal ion transport"/>
    <property type="evidence" value="ECO:0007669"/>
    <property type="project" value="InterPro"/>
</dbReference>
<reference evidence="9 10" key="1">
    <citation type="submission" date="2018-06" db="EMBL/GenBank/DDBJ databases">
        <title>Genomic Encyclopedia of Type Strains, Phase IV (KMG-IV): sequencing the most valuable type-strain genomes for metagenomic binning, comparative biology and taxonomic classification.</title>
        <authorList>
            <person name="Goeker M."/>
        </authorList>
    </citation>
    <scope>NUCLEOTIDE SEQUENCE [LARGE SCALE GENOMIC DNA]</scope>
    <source>
        <strain evidence="9 10">DSM 25520</strain>
    </source>
</reference>
<dbReference type="OrthoDB" id="9793396at2"/>
<dbReference type="PRINTS" id="PR00690">
    <property type="entry name" value="ADHESNFAMILY"/>
</dbReference>
<dbReference type="Pfam" id="PF01297">
    <property type="entry name" value="ZnuA"/>
    <property type="match status" value="1"/>
</dbReference>
<evidence type="ECO:0000256" key="1">
    <source>
        <dbReference type="ARBA" id="ARBA00004196"/>
    </source>
</evidence>
<dbReference type="GO" id="GO:0007155">
    <property type="term" value="P:cell adhesion"/>
    <property type="evidence" value="ECO:0007669"/>
    <property type="project" value="InterPro"/>
</dbReference>
<comment type="caution">
    <text evidence="9">The sequence shown here is derived from an EMBL/GenBank/DDBJ whole genome shotgun (WGS) entry which is preliminary data.</text>
</comment>
<dbReference type="InterPro" id="IPR006129">
    <property type="entry name" value="AdhesinB"/>
</dbReference>
<feature type="region of interest" description="Disordered" evidence="7">
    <location>
        <begin position="140"/>
        <end position="159"/>
    </location>
</feature>
<keyword evidence="5 8" id="KW-0732">Signal</keyword>
<evidence type="ECO:0000313" key="10">
    <source>
        <dbReference type="Proteomes" id="UP000253628"/>
    </source>
</evidence>
<dbReference type="SUPFAM" id="SSF53807">
    <property type="entry name" value="Helical backbone' metal receptor"/>
    <property type="match status" value="1"/>
</dbReference>
<evidence type="ECO:0000256" key="2">
    <source>
        <dbReference type="ARBA" id="ARBA00011028"/>
    </source>
</evidence>
<dbReference type="PRINTS" id="PR00691">
    <property type="entry name" value="ADHESINB"/>
</dbReference>
<dbReference type="PANTHER" id="PTHR42953">
    <property type="entry name" value="HIGH-AFFINITY ZINC UPTAKE SYSTEM PROTEIN ZNUA-RELATED"/>
    <property type="match status" value="1"/>
</dbReference>
<evidence type="ECO:0000256" key="7">
    <source>
        <dbReference type="SAM" id="MobiDB-lite"/>
    </source>
</evidence>
<dbReference type="Gene3D" id="3.40.50.1980">
    <property type="entry name" value="Nitrogenase molybdenum iron protein domain"/>
    <property type="match status" value="2"/>
</dbReference>
<evidence type="ECO:0000256" key="5">
    <source>
        <dbReference type="ARBA" id="ARBA00022729"/>
    </source>
</evidence>
<dbReference type="RefSeq" id="WP_113934615.1">
    <property type="nucleotide sequence ID" value="NZ_JACCEU010000010.1"/>
</dbReference>
<dbReference type="EMBL" id="QNRQ01000013">
    <property type="protein sequence ID" value="RBP36170.1"/>
    <property type="molecule type" value="Genomic_DNA"/>
</dbReference>
<protein>
    <submittedName>
        <fullName evidence="9">Zinc/manganese transport system substrate-binding protein</fullName>
    </submittedName>
</protein>
<feature type="chain" id="PRO_5016670496" evidence="8">
    <location>
        <begin position="34"/>
        <end position="337"/>
    </location>
</feature>
<dbReference type="PANTHER" id="PTHR42953:SF1">
    <property type="entry name" value="METAL-BINDING PROTEIN HI_0362-RELATED"/>
    <property type="match status" value="1"/>
</dbReference>
<sequence length="337" mass="35539">MLKKIKQSAFARSLAALVLATVAGLPASPAAGAAAAAKAPLNVVASFSILGDMVGQIGGDHIALTTIVGPNGNVHSFEPRPSDAKALAQAQLLVVNGLNFEGWLPRLEKASGFKGTEVVASRGVTVRQLSEAELASVAESHGHGKTGGHLDEAHPGEIDPHAWQSLGNGMIYARNIASALIKADPANAEDYRARAELYISEMKKLDEEIRQVLATIPSDRRKVVTSHDAFGYFARDYGVQFISAMGISSDAEPSAKGLALLIKQVKATHSPAVFLENVSNPKLIKQIARETDAKLGGSLYSDALDQPDKPAGTYLGMFKWNAGQLIYALKPGEGAKP</sequence>
<dbReference type="CDD" id="cd01137">
    <property type="entry name" value="PsaA"/>
    <property type="match status" value="1"/>
</dbReference>
<dbReference type="GO" id="GO:0030313">
    <property type="term" value="C:cell envelope"/>
    <property type="evidence" value="ECO:0007669"/>
    <property type="project" value="UniProtKB-SubCell"/>
</dbReference>
<name>A0A366H476_9BURK</name>
<dbReference type="InterPro" id="IPR006128">
    <property type="entry name" value="Lipoprotein_PsaA-like"/>
</dbReference>
<keyword evidence="4" id="KW-0479">Metal-binding</keyword>
<comment type="similarity">
    <text evidence="2 6">Belongs to the bacterial solute-binding protein 9 family.</text>
</comment>
<evidence type="ECO:0000256" key="6">
    <source>
        <dbReference type="RuleBase" id="RU003512"/>
    </source>
</evidence>
<dbReference type="InterPro" id="IPR006127">
    <property type="entry name" value="ZnuA-like"/>
</dbReference>
<dbReference type="InterPro" id="IPR050492">
    <property type="entry name" value="Bact_metal-bind_prot9"/>
</dbReference>
<feature type="signal peptide" evidence="8">
    <location>
        <begin position="1"/>
        <end position="33"/>
    </location>
</feature>
<organism evidence="9 10">
    <name type="scientific">Eoetvoesiella caeni</name>
    <dbReference type="NCBI Taxonomy" id="645616"/>
    <lineage>
        <taxon>Bacteria</taxon>
        <taxon>Pseudomonadati</taxon>
        <taxon>Pseudomonadota</taxon>
        <taxon>Betaproteobacteria</taxon>
        <taxon>Burkholderiales</taxon>
        <taxon>Alcaligenaceae</taxon>
        <taxon>Eoetvoesiella</taxon>
    </lineage>
</organism>
<dbReference type="Proteomes" id="UP000253628">
    <property type="component" value="Unassembled WGS sequence"/>
</dbReference>
<dbReference type="GO" id="GO:0046872">
    <property type="term" value="F:metal ion binding"/>
    <property type="evidence" value="ECO:0007669"/>
    <property type="project" value="UniProtKB-KW"/>
</dbReference>
<proteinExistence type="inferred from homology"/>
<keyword evidence="3 6" id="KW-0813">Transport</keyword>
<evidence type="ECO:0000313" key="9">
    <source>
        <dbReference type="EMBL" id="RBP36170.1"/>
    </source>
</evidence>
<gene>
    <name evidence="9" type="ORF">DFR37_1131</name>
</gene>
<comment type="subcellular location">
    <subcellularLocation>
        <location evidence="1">Cell envelope</location>
    </subcellularLocation>
</comment>
<accession>A0A366H476</accession>
<evidence type="ECO:0000256" key="8">
    <source>
        <dbReference type="SAM" id="SignalP"/>
    </source>
</evidence>
<dbReference type="AlphaFoldDB" id="A0A366H476"/>